<dbReference type="InterPro" id="IPR027417">
    <property type="entry name" value="P-loop_NTPase"/>
</dbReference>
<dbReference type="Gene3D" id="3.40.50.1820">
    <property type="entry name" value="alpha/beta hydrolase"/>
    <property type="match status" value="1"/>
</dbReference>
<evidence type="ECO:0000313" key="3">
    <source>
        <dbReference type="EMBL" id="KAK4233072.1"/>
    </source>
</evidence>
<dbReference type="SUPFAM" id="SSF48452">
    <property type="entry name" value="TPR-like"/>
    <property type="match status" value="1"/>
</dbReference>
<comment type="caution">
    <text evidence="3">The sequence shown here is derived from an EMBL/GenBank/DDBJ whole genome shotgun (WGS) entry which is preliminary data.</text>
</comment>
<dbReference type="PANTHER" id="PTHR46082">
    <property type="entry name" value="ATP/GTP-BINDING PROTEIN-RELATED"/>
    <property type="match status" value="1"/>
</dbReference>
<dbReference type="Gene3D" id="1.25.40.10">
    <property type="entry name" value="Tetratricopeptide repeat domain"/>
    <property type="match status" value="2"/>
</dbReference>
<organism evidence="3 4">
    <name type="scientific">Achaetomium macrosporum</name>
    <dbReference type="NCBI Taxonomy" id="79813"/>
    <lineage>
        <taxon>Eukaryota</taxon>
        <taxon>Fungi</taxon>
        <taxon>Dikarya</taxon>
        <taxon>Ascomycota</taxon>
        <taxon>Pezizomycotina</taxon>
        <taxon>Sordariomycetes</taxon>
        <taxon>Sordariomycetidae</taxon>
        <taxon>Sordariales</taxon>
        <taxon>Chaetomiaceae</taxon>
        <taxon>Achaetomium</taxon>
    </lineage>
</organism>
<dbReference type="Pfam" id="PF00931">
    <property type="entry name" value="NB-ARC"/>
    <property type="match status" value="1"/>
</dbReference>
<reference evidence="3" key="2">
    <citation type="submission" date="2023-05" db="EMBL/GenBank/DDBJ databases">
        <authorList>
            <consortium name="Lawrence Berkeley National Laboratory"/>
            <person name="Steindorff A."/>
            <person name="Hensen N."/>
            <person name="Bonometti L."/>
            <person name="Westerberg I."/>
            <person name="Brannstrom I.O."/>
            <person name="Guillou S."/>
            <person name="Cros-Aarteil S."/>
            <person name="Calhoun S."/>
            <person name="Haridas S."/>
            <person name="Kuo A."/>
            <person name="Mondo S."/>
            <person name="Pangilinan J."/>
            <person name="Riley R."/>
            <person name="Labutti K."/>
            <person name="Andreopoulos B."/>
            <person name="Lipzen A."/>
            <person name="Chen C."/>
            <person name="Yanf M."/>
            <person name="Daum C."/>
            <person name="Ng V."/>
            <person name="Clum A."/>
            <person name="Ohm R."/>
            <person name="Martin F."/>
            <person name="Silar P."/>
            <person name="Natvig D."/>
            <person name="Lalanne C."/>
            <person name="Gautier V."/>
            <person name="Ament-Velasquez S.L."/>
            <person name="Kruys A."/>
            <person name="Hutchinson M.I."/>
            <person name="Powell A.J."/>
            <person name="Barry K."/>
            <person name="Miller A.N."/>
            <person name="Grigoriev I.V."/>
            <person name="Debuchy R."/>
            <person name="Gladieux P."/>
            <person name="Thoren M.H."/>
            <person name="Johannesson H."/>
        </authorList>
    </citation>
    <scope>NUCLEOTIDE SEQUENCE</scope>
    <source>
        <strain evidence="3">CBS 532.94</strain>
    </source>
</reference>
<dbReference type="PRINTS" id="PR00381">
    <property type="entry name" value="KINESINLIGHT"/>
</dbReference>
<proteinExistence type="predicted"/>
<feature type="compositionally biased region" description="Low complexity" evidence="1">
    <location>
        <begin position="11"/>
        <end position="22"/>
    </location>
</feature>
<feature type="region of interest" description="Disordered" evidence="1">
    <location>
        <begin position="1"/>
        <end position="38"/>
    </location>
</feature>
<gene>
    <name evidence="3" type="ORF">C8A03DRAFT_39245</name>
</gene>
<sequence>MRRLISWRPKAATTGSAAQQSQPERPPVAASSSTKTVPSGIKPLCSPAGAIVDIVFVHGLTGDREKTWTARDASEPWPKTLLPSELPTARVLTFGYDAYVADWQGVVSQNRIANHAWNLLTSLASYRERDDTNERPIMFVCHSLGGLVCEDALLTSRLQTEPYLHNVHRLTRGIAFLGTPHHGSGLARWAELLSRSIGIIKQTNTQIVEVLKRDSEVLARIQDGFHTMVLARARGGQPIKISCFFEELPLPGIGQVVPQDSAILPGYVPIGIRRNHMDMTKFASVDDPGFLAVCGELRQWIKQLGKGATPDGNLLPPGSSSASKDGQRGSGGSDRLDGLQSDASMFLVPYTCNPDFVGRSDILEKLKDQLGHRQPQSKWHLRAALYGLGGIGKTQIALAYAYWLQEECPGVSVFWVHASSAERFRQSYASIAQECHVPGHNDPKADVVPLVKRWLERKDRGRWLIVIDNADNTQLASGPGGLGQHIPECAHGSVLVTTRNKEVGSRLTRGGRPIEVKKMDDSESKELLEKKLEEDRIDPGDLSTLSSRLEHLPLALVQAAAFMQEKSVPISRYLELLDKSDQDLVDLLSQDFETVGRDSETPRAVTETWILSFDQIQRQNTFAGELLSLMGLLDRHAIPLKFLSSYSKQQSEQQARGEVQLTEALGVLKAFSFVVEEKDHGLDMHRLVQLVTRKWLVKNGRMRHFAGQALLAVSRCYPFGWYENWAVCSAYLAHAYAVLGAEGAGSRNEKAGKARLLHSVAGFFHYRGQWEDAERFQREAVELREEVLGSDHPSTLTSMANLASTYRNQGRWEEAEKLFVQVIKTFKTKLGADHPDTLASMANLALTYRNQGRSDEAEKLEVQVIKTFKTKLGADHPDTLTSMANLASTYRNQGRSDEAEKLEVQVMETFKTKLGADHPSTLTSMGNLASTYWNQGRWEEAEKLDVQVMEARKTKLGADHPSTLTSMANLASTYWKQGRWEEAEELEVKELEMCAKKLGQRHPDTLISMRNLAFTWKNMGRHEDALGLLQACFDLRQQVLSVGHPDTVSTLSTLKAWLKQNEQPPV</sequence>
<dbReference type="Proteomes" id="UP001303760">
    <property type="component" value="Unassembled WGS sequence"/>
</dbReference>
<accession>A0AAN7H6J7</accession>
<evidence type="ECO:0000313" key="4">
    <source>
        <dbReference type="Proteomes" id="UP001303760"/>
    </source>
</evidence>
<feature type="region of interest" description="Disordered" evidence="1">
    <location>
        <begin position="309"/>
        <end position="335"/>
    </location>
</feature>
<dbReference type="InterPro" id="IPR019734">
    <property type="entry name" value="TPR_rpt"/>
</dbReference>
<dbReference type="Gene3D" id="3.40.50.300">
    <property type="entry name" value="P-loop containing nucleotide triphosphate hydrolases"/>
    <property type="match status" value="1"/>
</dbReference>
<dbReference type="EMBL" id="MU860679">
    <property type="protein sequence ID" value="KAK4233072.1"/>
    <property type="molecule type" value="Genomic_DNA"/>
</dbReference>
<dbReference type="GO" id="GO:0043531">
    <property type="term" value="F:ADP binding"/>
    <property type="evidence" value="ECO:0007669"/>
    <property type="project" value="InterPro"/>
</dbReference>
<dbReference type="SMART" id="SM00028">
    <property type="entry name" value="TPR"/>
    <property type="match status" value="6"/>
</dbReference>
<name>A0AAN7H6J7_9PEZI</name>
<feature type="domain" description="NB-ARC" evidence="2">
    <location>
        <begin position="362"/>
        <end position="533"/>
    </location>
</feature>
<dbReference type="SUPFAM" id="SSF52540">
    <property type="entry name" value="P-loop containing nucleoside triphosphate hydrolases"/>
    <property type="match status" value="1"/>
</dbReference>
<dbReference type="InterPro" id="IPR029058">
    <property type="entry name" value="AB_hydrolase_fold"/>
</dbReference>
<dbReference type="SUPFAM" id="SSF53474">
    <property type="entry name" value="alpha/beta-Hydrolases"/>
    <property type="match status" value="1"/>
</dbReference>
<reference evidence="3" key="1">
    <citation type="journal article" date="2023" name="Mol. Phylogenet. Evol.">
        <title>Genome-scale phylogeny and comparative genomics of the fungal order Sordariales.</title>
        <authorList>
            <person name="Hensen N."/>
            <person name="Bonometti L."/>
            <person name="Westerberg I."/>
            <person name="Brannstrom I.O."/>
            <person name="Guillou S."/>
            <person name="Cros-Aarteil S."/>
            <person name="Calhoun S."/>
            <person name="Haridas S."/>
            <person name="Kuo A."/>
            <person name="Mondo S."/>
            <person name="Pangilinan J."/>
            <person name="Riley R."/>
            <person name="LaButti K."/>
            <person name="Andreopoulos B."/>
            <person name="Lipzen A."/>
            <person name="Chen C."/>
            <person name="Yan M."/>
            <person name="Daum C."/>
            <person name="Ng V."/>
            <person name="Clum A."/>
            <person name="Steindorff A."/>
            <person name="Ohm R.A."/>
            <person name="Martin F."/>
            <person name="Silar P."/>
            <person name="Natvig D.O."/>
            <person name="Lalanne C."/>
            <person name="Gautier V."/>
            <person name="Ament-Velasquez S.L."/>
            <person name="Kruys A."/>
            <person name="Hutchinson M.I."/>
            <person name="Powell A.J."/>
            <person name="Barry K."/>
            <person name="Miller A.N."/>
            <person name="Grigoriev I.V."/>
            <person name="Debuchy R."/>
            <person name="Gladieux P."/>
            <person name="Hiltunen Thoren M."/>
            <person name="Johannesson H."/>
        </authorList>
    </citation>
    <scope>NUCLEOTIDE SEQUENCE</scope>
    <source>
        <strain evidence="3">CBS 532.94</strain>
    </source>
</reference>
<dbReference type="InterPro" id="IPR002182">
    <property type="entry name" value="NB-ARC"/>
</dbReference>
<dbReference type="Pfam" id="PF13424">
    <property type="entry name" value="TPR_12"/>
    <property type="match status" value="2"/>
</dbReference>
<dbReference type="AlphaFoldDB" id="A0AAN7H6J7"/>
<evidence type="ECO:0000259" key="2">
    <source>
        <dbReference type="Pfam" id="PF00931"/>
    </source>
</evidence>
<protein>
    <recommendedName>
        <fullName evidence="2">NB-ARC domain-containing protein</fullName>
    </recommendedName>
</protein>
<dbReference type="InterPro" id="IPR011990">
    <property type="entry name" value="TPR-like_helical_dom_sf"/>
</dbReference>
<dbReference type="Pfam" id="PF13374">
    <property type="entry name" value="TPR_10"/>
    <property type="match status" value="3"/>
</dbReference>
<evidence type="ECO:0000256" key="1">
    <source>
        <dbReference type="SAM" id="MobiDB-lite"/>
    </source>
</evidence>
<keyword evidence="4" id="KW-1185">Reference proteome</keyword>
<dbReference type="InterPro" id="IPR053137">
    <property type="entry name" value="NLR-like"/>
</dbReference>
<dbReference type="PANTHER" id="PTHR46082:SF6">
    <property type="entry name" value="AAA+ ATPASE DOMAIN-CONTAINING PROTEIN-RELATED"/>
    <property type="match status" value="1"/>
</dbReference>